<sequence>MLASGKGLACWQPRPQHSIEDGEGVMPGDVGMFSVQEGFQKIFNIWDDEDSLRKTAAAQGYEVPYNTPTKGVNITRREYSAGYTVVQGTTSETNYEADSQNVTGFQFRHLKRHPKGGVLAITSTAVSEKLAVSVQRLLYDHILQHAELLYRHAIASHNILDNEGLYIVTGCIKSASWALAGFSDPMVPPEDKLLLVRRRSGSRTGSSGDPQYVWIKRGTADGYSGTGEVSDSRDQCLFLRGYKLDLLQPLRLRVRGTKLSV</sequence>
<reference evidence="2 3" key="1">
    <citation type="journal article" date="2019" name="Nat. Ecol. Evol.">
        <title>Megaphylogeny resolves global patterns of mushroom evolution.</title>
        <authorList>
            <person name="Varga T."/>
            <person name="Krizsan K."/>
            <person name="Foldi C."/>
            <person name="Dima B."/>
            <person name="Sanchez-Garcia M."/>
            <person name="Sanchez-Ramirez S."/>
            <person name="Szollosi G.J."/>
            <person name="Szarkandi J.G."/>
            <person name="Papp V."/>
            <person name="Albert L."/>
            <person name="Andreopoulos W."/>
            <person name="Angelini C."/>
            <person name="Antonin V."/>
            <person name="Barry K.W."/>
            <person name="Bougher N.L."/>
            <person name="Buchanan P."/>
            <person name="Buyck B."/>
            <person name="Bense V."/>
            <person name="Catcheside P."/>
            <person name="Chovatia M."/>
            <person name="Cooper J."/>
            <person name="Damon W."/>
            <person name="Desjardin D."/>
            <person name="Finy P."/>
            <person name="Geml J."/>
            <person name="Haridas S."/>
            <person name="Hughes K."/>
            <person name="Justo A."/>
            <person name="Karasinski D."/>
            <person name="Kautmanova I."/>
            <person name="Kiss B."/>
            <person name="Kocsube S."/>
            <person name="Kotiranta H."/>
            <person name="LaButti K.M."/>
            <person name="Lechner B.E."/>
            <person name="Liimatainen K."/>
            <person name="Lipzen A."/>
            <person name="Lukacs Z."/>
            <person name="Mihaltcheva S."/>
            <person name="Morgado L.N."/>
            <person name="Niskanen T."/>
            <person name="Noordeloos M.E."/>
            <person name="Ohm R.A."/>
            <person name="Ortiz-Santana B."/>
            <person name="Ovrebo C."/>
            <person name="Racz N."/>
            <person name="Riley R."/>
            <person name="Savchenko A."/>
            <person name="Shiryaev A."/>
            <person name="Soop K."/>
            <person name="Spirin V."/>
            <person name="Szebenyi C."/>
            <person name="Tomsovsky M."/>
            <person name="Tulloss R.E."/>
            <person name="Uehling J."/>
            <person name="Grigoriev I.V."/>
            <person name="Vagvolgyi C."/>
            <person name="Papp T."/>
            <person name="Martin F.M."/>
            <person name="Miettinen O."/>
            <person name="Hibbett D.S."/>
            <person name="Nagy L.G."/>
        </authorList>
    </citation>
    <scope>NUCLEOTIDE SEQUENCE [LARGE SCALE GENOMIC DNA]</scope>
    <source>
        <strain evidence="2 3">FP101781</strain>
    </source>
</reference>
<name>A0A4Y7SPI1_COPMI</name>
<organism evidence="2 3">
    <name type="scientific">Coprinellus micaceus</name>
    <name type="common">Glistening ink-cap mushroom</name>
    <name type="synonym">Coprinus micaceus</name>
    <dbReference type="NCBI Taxonomy" id="71717"/>
    <lineage>
        <taxon>Eukaryota</taxon>
        <taxon>Fungi</taxon>
        <taxon>Dikarya</taxon>
        <taxon>Basidiomycota</taxon>
        <taxon>Agaricomycotina</taxon>
        <taxon>Agaricomycetes</taxon>
        <taxon>Agaricomycetidae</taxon>
        <taxon>Agaricales</taxon>
        <taxon>Agaricineae</taxon>
        <taxon>Psathyrellaceae</taxon>
        <taxon>Coprinellus</taxon>
    </lineage>
</organism>
<protein>
    <submittedName>
        <fullName evidence="2">Uncharacterized protein</fullName>
    </submittedName>
</protein>
<accession>A0A4Y7SPI1</accession>
<dbReference type="STRING" id="71717.A0A4Y7SPI1"/>
<evidence type="ECO:0000313" key="3">
    <source>
        <dbReference type="Proteomes" id="UP000298030"/>
    </source>
</evidence>
<dbReference type="AlphaFoldDB" id="A0A4Y7SPI1"/>
<evidence type="ECO:0000256" key="1">
    <source>
        <dbReference type="SAM" id="MobiDB-lite"/>
    </source>
</evidence>
<comment type="caution">
    <text evidence="2">The sequence shown here is derived from an EMBL/GenBank/DDBJ whole genome shotgun (WGS) entry which is preliminary data.</text>
</comment>
<dbReference type="Proteomes" id="UP000298030">
    <property type="component" value="Unassembled WGS sequence"/>
</dbReference>
<keyword evidence="3" id="KW-1185">Reference proteome</keyword>
<proteinExistence type="predicted"/>
<gene>
    <name evidence="2" type="ORF">FA13DRAFT_1402031</name>
</gene>
<dbReference type="OrthoDB" id="3222453at2759"/>
<dbReference type="EMBL" id="QPFP01000074">
    <property type="protein sequence ID" value="TEB23766.1"/>
    <property type="molecule type" value="Genomic_DNA"/>
</dbReference>
<evidence type="ECO:0000313" key="2">
    <source>
        <dbReference type="EMBL" id="TEB23766.1"/>
    </source>
</evidence>
<feature type="region of interest" description="Disordered" evidence="1">
    <location>
        <begin position="1"/>
        <end position="23"/>
    </location>
</feature>